<comment type="caution">
    <text evidence="1">The sequence shown here is derived from an EMBL/GenBank/DDBJ whole genome shotgun (WGS) entry which is preliminary data.</text>
</comment>
<accession>A0ACB6QFD5</accession>
<protein>
    <submittedName>
        <fullName evidence="1">Uncharacterized protein</fullName>
    </submittedName>
</protein>
<keyword evidence="2" id="KW-1185">Reference proteome</keyword>
<gene>
    <name evidence="1" type="ORF">BDR25DRAFT_360578</name>
</gene>
<evidence type="ECO:0000313" key="1">
    <source>
        <dbReference type="EMBL" id="KAF2465646.1"/>
    </source>
</evidence>
<name>A0ACB6QFD5_9PLEO</name>
<evidence type="ECO:0000313" key="2">
    <source>
        <dbReference type="Proteomes" id="UP000799755"/>
    </source>
</evidence>
<organism evidence="1 2">
    <name type="scientific">Lindgomyces ingoldianus</name>
    <dbReference type="NCBI Taxonomy" id="673940"/>
    <lineage>
        <taxon>Eukaryota</taxon>
        <taxon>Fungi</taxon>
        <taxon>Dikarya</taxon>
        <taxon>Ascomycota</taxon>
        <taxon>Pezizomycotina</taxon>
        <taxon>Dothideomycetes</taxon>
        <taxon>Pleosporomycetidae</taxon>
        <taxon>Pleosporales</taxon>
        <taxon>Lindgomycetaceae</taxon>
        <taxon>Lindgomyces</taxon>
    </lineage>
</organism>
<dbReference type="EMBL" id="MU003529">
    <property type="protein sequence ID" value="KAF2465646.1"/>
    <property type="molecule type" value="Genomic_DNA"/>
</dbReference>
<reference evidence="1" key="1">
    <citation type="journal article" date="2020" name="Stud. Mycol.">
        <title>101 Dothideomycetes genomes: a test case for predicting lifestyles and emergence of pathogens.</title>
        <authorList>
            <person name="Haridas S."/>
            <person name="Albert R."/>
            <person name="Binder M."/>
            <person name="Bloem J."/>
            <person name="Labutti K."/>
            <person name="Salamov A."/>
            <person name="Andreopoulos B."/>
            <person name="Baker S."/>
            <person name="Barry K."/>
            <person name="Bills G."/>
            <person name="Bluhm B."/>
            <person name="Cannon C."/>
            <person name="Castanera R."/>
            <person name="Culley D."/>
            <person name="Daum C."/>
            <person name="Ezra D."/>
            <person name="Gonzalez J."/>
            <person name="Henrissat B."/>
            <person name="Kuo A."/>
            <person name="Liang C."/>
            <person name="Lipzen A."/>
            <person name="Lutzoni F."/>
            <person name="Magnuson J."/>
            <person name="Mondo S."/>
            <person name="Nolan M."/>
            <person name="Ohm R."/>
            <person name="Pangilinan J."/>
            <person name="Park H.-J."/>
            <person name="Ramirez L."/>
            <person name="Alfaro M."/>
            <person name="Sun H."/>
            <person name="Tritt A."/>
            <person name="Yoshinaga Y."/>
            <person name="Zwiers L.-H."/>
            <person name="Turgeon B."/>
            <person name="Goodwin S."/>
            <person name="Spatafora J."/>
            <person name="Crous P."/>
            <person name="Grigoriev I."/>
        </authorList>
    </citation>
    <scope>NUCLEOTIDE SEQUENCE</scope>
    <source>
        <strain evidence="1">ATCC 200398</strain>
    </source>
</reference>
<sequence length="352" mass="40977">MFRFLGRAFVPHPSTATFLENLEIAHLVHFTSIHIYAFLFWNPNFHPSLQAVTRDELKHAPPLPRQNHRYPSVTCSNAQEAPYSDLNPDPDPDSDSYTNPDADSSSNPELSLRKPPHPNTPLSNHPYPFHRNLRSLCQRHNILRATPPFPHYPITNLVQILSHSPNRPTMFRPDRDVTENWELVVELYDKQRKKKLELILRYDMIMTIIWMGVLELKLEVEVLSRSEDLDVDVDVDVELVVLHQHQYRPQLHLTPPAGRRPLASKAISTLTESPPPTSRLLSHNIETKTRTLCRRIRLLSRDREFYRGSPSSLRHAVILSSIALEWQWVRETNQKLTEFSERDALELENNMR</sequence>
<proteinExistence type="predicted"/>
<dbReference type="Proteomes" id="UP000799755">
    <property type="component" value="Unassembled WGS sequence"/>
</dbReference>